<reference evidence="1 2" key="1">
    <citation type="submission" date="2018-10" db="EMBL/GenBank/DDBJ databases">
        <authorList>
            <person name="Jung H.S."/>
            <person name="Jeon C.O."/>
        </authorList>
    </citation>
    <scope>NUCLEOTIDE SEQUENCE [LARGE SCALE GENOMIC DNA]</scope>
    <source>
        <strain evidence="1 2">MA-7-27</strain>
    </source>
</reference>
<protein>
    <recommendedName>
        <fullName evidence="3">Asparagine synthetase domain-containing protein</fullName>
    </recommendedName>
</protein>
<organism evidence="1 2">
    <name type="scientific">Rhodophyticola porphyridii</name>
    <dbReference type="NCBI Taxonomy" id="1852017"/>
    <lineage>
        <taxon>Bacteria</taxon>
        <taxon>Pseudomonadati</taxon>
        <taxon>Pseudomonadota</taxon>
        <taxon>Alphaproteobacteria</taxon>
        <taxon>Rhodobacterales</taxon>
        <taxon>Roseobacteraceae</taxon>
        <taxon>Rhodophyticola</taxon>
    </lineage>
</organism>
<proteinExistence type="predicted"/>
<name>A0A3L9Y4V3_9RHOB</name>
<dbReference type="SUPFAM" id="SSF52402">
    <property type="entry name" value="Adenine nucleotide alpha hydrolases-like"/>
    <property type="match status" value="1"/>
</dbReference>
<keyword evidence="2" id="KW-1185">Reference proteome</keyword>
<comment type="caution">
    <text evidence="1">The sequence shown here is derived from an EMBL/GenBank/DDBJ whole genome shotgun (WGS) entry which is preliminary data.</text>
</comment>
<dbReference type="Gene3D" id="3.40.50.620">
    <property type="entry name" value="HUPs"/>
    <property type="match status" value="1"/>
</dbReference>
<dbReference type="EMBL" id="RCNT01000008">
    <property type="protein sequence ID" value="RMA41156.1"/>
    <property type="molecule type" value="Genomic_DNA"/>
</dbReference>
<gene>
    <name evidence="1" type="ORF">D9R08_14945</name>
</gene>
<dbReference type="InterPro" id="IPR014729">
    <property type="entry name" value="Rossmann-like_a/b/a_fold"/>
</dbReference>
<evidence type="ECO:0000313" key="2">
    <source>
        <dbReference type="Proteomes" id="UP000281343"/>
    </source>
</evidence>
<dbReference type="Proteomes" id="UP000281343">
    <property type="component" value="Unassembled WGS sequence"/>
</dbReference>
<sequence length="396" mass="45582">MESLSGNDVLTYLAEGLAESEHIFFERISATNGRYVLAYASDDGECCLLTDATGMRSAFYSTESELLISSHAHLVQQNKSVRTPKDTRQYKFGFPGNLTPFQGTKILTPNTKLNLKCRRVERFWPRYGIEEIEESECAERIHDLLFRSYRWINRHFDCFVSITAGLDSRVTLAVSGGLARYMTYSRGQDKPAEEQDRLAAETMARDLNLNHVSITRSDLEAAPEEFLKVNEFNTYYRHIPPAPWAYRRLALSATKEPVHIRSNLSEIGRMFYKGRKIDPKSPHDLVRLWSNDPSLHTKENENAFRTFCEDTAFFRCPVELTSLFYWEHRMGCWHSQVALEADIACESLSLYNSRDLLSLFWAVPIEAQKNDQLLKRIVREIAPELAHYPINGKPFG</sequence>
<evidence type="ECO:0000313" key="1">
    <source>
        <dbReference type="EMBL" id="RMA41156.1"/>
    </source>
</evidence>
<evidence type="ECO:0008006" key="3">
    <source>
        <dbReference type="Google" id="ProtNLM"/>
    </source>
</evidence>
<dbReference type="AlphaFoldDB" id="A0A3L9Y4V3"/>
<accession>A0A3L9Y4V3</accession>